<evidence type="ECO:0000256" key="3">
    <source>
        <dbReference type="ARBA" id="ARBA00022840"/>
    </source>
</evidence>
<evidence type="ECO:0000313" key="6">
    <source>
        <dbReference type="Proteomes" id="UP000002432"/>
    </source>
</evidence>
<dbReference type="InterPro" id="IPR003593">
    <property type="entry name" value="AAA+_ATPase"/>
</dbReference>
<dbReference type="Pfam" id="PF00005">
    <property type="entry name" value="ABC_tran"/>
    <property type="match status" value="1"/>
</dbReference>
<dbReference type="GO" id="GO:0016887">
    <property type="term" value="F:ATP hydrolysis activity"/>
    <property type="evidence" value="ECO:0007669"/>
    <property type="project" value="InterPro"/>
</dbReference>
<keyword evidence="3" id="KW-0067">ATP-binding</keyword>
<keyword evidence="6" id="KW-1185">Reference proteome</keyword>
<dbReference type="STRING" id="204669.Acid345_2891"/>
<dbReference type="PROSITE" id="PS00211">
    <property type="entry name" value="ABC_TRANSPORTER_1"/>
    <property type="match status" value="1"/>
</dbReference>
<evidence type="ECO:0000259" key="4">
    <source>
        <dbReference type="PROSITE" id="PS50893"/>
    </source>
</evidence>
<dbReference type="PANTHER" id="PTHR43023:SF6">
    <property type="entry name" value="INTERMEMBRANE PHOSPHOLIPID TRANSPORT SYSTEM ATP-BINDING PROTEIN MLAF"/>
    <property type="match status" value="1"/>
</dbReference>
<accession>Q1IMK8</accession>
<sequence>MSNSISINPDVAANSPDPKQVAIAFEHVSIAFEENEVLNDITFDVKNGETKVLLGVAGTGKTLLLKLALGLLRPDSGRIFTLGEEVTSMKEQDLFALRRRVGMVFQESALFDSLTVRENVAYPLREQGGIPDDEIEKRVREALRFVELEHTVDLFPSELSGGMRRRVAIARGMITHPDVVLYDSPTGGLDPVTSTTIVELIVKGRDVYKNTSIVVTHRLQDAFVMATNYFDQEANMMKPIKAGSNRNVHTNFVILRDTHVIFQGTASDLVASKDDYIREYLS</sequence>
<keyword evidence="1" id="KW-0813">Transport</keyword>
<dbReference type="EnsemblBacteria" id="ABF41892">
    <property type="protein sequence ID" value="ABF41892"/>
    <property type="gene ID" value="Acid345_2891"/>
</dbReference>
<dbReference type="InterPro" id="IPR017871">
    <property type="entry name" value="ABC_transporter-like_CS"/>
</dbReference>
<dbReference type="KEGG" id="aba:Acid345_2891"/>
<dbReference type="OrthoDB" id="9802264at2"/>
<gene>
    <name evidence="5" type="ordered locus">Acid345_2891</name>
</gene>
<dbReference type="AlphaFoldDB" id="Q1IMK8"/>
<dbReference type="PROSITE" id="PS50893">
    <property type="entry name" value="ABC_TRANSPORTER_2"/>
    <property type="match status" value="1"/>
</dbReference>
<dbReference type="SUPFAM" id="SSF52540">
    <property type="entry name" value="P-loop containing nucleoside triphosphate hydrolases"/>
    <property type="match status" value="1"/>
</dbReference>
<reference evidence="5 6" key="1">
    <citation type="journal article" date="2009" name="Appl. Environ. Microbiol.">
        <title>Three genomes from the phylum Acidobacteria provide insight into the lifestyles of these microorganisms in soils.</title>
        <authorList>
            <person name="Ward N.L."/>
            <person name="Challacombe J.F."/>
            <person name="Janssen P.H."/>
            <person name="Henrissat B."/>
            <person name="Coutinho P.M."/>
            <person name="Wu M."/>
            <person name="Xie G."/>
            <person name="Haft D.H."/>
            <person name="Sait M."/>
            <person name="Badger J."/>
            <person name="Barabote R.D."/>
            <person name="Bradley B."/>
            <person name="Brettin T.S."/>
            <person name="Brinkac L.M."/>
            <person name="Bruce D."/>
            <person name="Creasy T."/>
            <person name="Daugherty S.C."/>
            <person name="Davidsen T.M."/>
            <person name="DeBoy R.T."/>
            <person name="Detter J.C."/>
            <person name="Dodson R.J."/>
            <person name="Durkin A.S."/>
            <person name="Ganapathy A."/>
            <person name="Gwinn-Giglio M."/>
            <person name="Han C.S."/>
            <person name="Khouri H."/>
            <person name="Kiss H."/>
            <person name="Kothari S.P."/>
            <person name="Madupu R."/>
            <person name="Nelson K.E."/>
            <person name="Nelson W.C."/>
            <person name="Paulsen I."/>
            <person name="Penn K."/>
            <person name="Ren Q."/>
            <person name="Rosovitz M.J."/>
            <person name="Selengut J.D."/>
            <person name="Shrivastava S."/>
            <person name="Sullivan S.A."/>
            <person name="Tapia R."/>
            <person name="Thompson L.S."/>
            <person name="Watkins K.L."/>
            <person name="Yang Q."/>
            <person name="Yu C."/>
            <person name="Zafar N."/>
            <person name="Zhou L."/>
            <person name="Kuske C.R."/>
        </authorList>
    </citation>
    <scope>NUCLEOTIDE SEQUENCE [LARGE SCALE GENOMIC DNA]</scope>
    <source>
        <strain evidence="5 6">Ellin345</strain>
    </source>
</reference>
<dbReference type="Proteomes" id="UP000002432">
    <property type="component" value="Chromosome"/>
</dbReference>
<dbReference type="EMBL" id="CP000360">
    <property type="protein sequence ID" value="ABF41892.1"/>
    <property type="molecule type" value="Genomic_DNA"/>
</dbReference>
<dbReference type="eggNOG" id="COG1127">
    <property type="taxonomic scope" value="Bacteria"/>
</dbReference>
<dbReference type="SMART" id="SM00382">
    <property type="entry name" value="AAA"/>
    <property type="match status" value="1"/>
</dbReference>
<feature type="domain" description="ABC transporter" evidence="4">
    <location>
        <begin position="23"/>
        <end position="282"/>
    </location>
</feature>
<dbReference type="GO" id="GO:0005524">
    <property type="term" value="F:ATP binding"/>
    <property type="evidence" value="ECO:0007669"/>
    <property type="project" value="UniProtKB-KW"/>
</dbReference>
<protein>
    <submittedName>
        <fullName evidence="5">ABC transporter, ATPase subunit</fullName>
    </submittedName>
</protein>
<evidence type="ECO:0000256" key="2">
    <source>
        <dbReference type="ARBA" id="ARBA00022741"/>
    </source>
</evidence>
<name>Q1IMK8_KORVE</name>
<dbReference type="Gene3D" id="3.40.50.300">
    <property type="entry name" value="P-loop containing nucleotide triphosphate hydrolases"/>
    <property type="match status" value="1"/>
</dbReference>
<dbReference type="PANTHER" id="PTHR43023">
    <property type="entry name" value="PROTEIN TRIGALACTOSYLDIACYLGLYCEROL 3, CHLOROPLASTIC"/>
    <property type="match status" value="1"/>
</dbReference>
<organism evidence="5 6">
    <name type="scientific">Koribacter versatilis (strain Ellin345)</name>
    <dbReference type="NCBI Taxonomy" id="204669"/>
    <lineage>
        <taxon>Bacteria</taxon>
        <taxon>Pseudomonadati</taxon>
        <taxon>Acidobacteriota</taxon>
        <taxon>Terriglobia</taxon>
        <taxon>Terriglobales</taxon>
        <taxon>Candidatus Korobacteraceae</taxon>
        <taxon>Candidatus Korobacter</taxon>
    </lineage>
</organism>
<dbReference type="InterPro" id="IPR003439">
    <property type="entry name" value="ABC_transporter-like_ATP-bd"/>
</dbReference>
<proteinExistence type="predicted"/>
<evidence type="ECO:0000313" key="5">
    <source>
        <dbReference type="EMBL" id="ABF41892.1"/>
    </source>
</evidence>
<evidence type="ECO:0000256" key="1">
    <source>
        <dbReference type="ARBA" id="ARBA00022448"/>
    </source>
</evidence>
<dbReference type="HOGENOM" id="CLU_000604_1_22_0"/>
<dbReference type="InterPro" id="IPR027417">
    <property type="entry name" value="P-loop_NTPase"/>
</dbReference>
<keyword evidence="2" id="KW-0547">Nucleotide-binding</keyword>
<dbReference type="RefSeq" id="WP_011523693.1">
    <property type="nucleotide sequence ID" value="NC_008009.1"/>
</dbReference>